<gene>
    <name evidence="3" type="ORF">BGZ97_011744</name>
</gene>
<feature type="compositionally biased region" description="Polar residues" evidence="1">
    <location>
        <begin position="23"/>
        <end position="38"/>
    </location>
</feature>
<dbReference type="Pfam" id="PF00856">
    <property type="entry name" value="SET"/>
    <property type="match status" value="1"/>
</dbReference>
<dbReference type="SUPFAM" id="SSF82199">
    <property type="entry name" value="SET domain"/>
    <property type="match status" value="1"/>
</dbReference>
<comment type="caution">
    <text evidence="3">The sequence shown here is derived from an EMBL/GenBank/DDBJ whole genome shotgun (WGS) entry which is preliminary data.</text>
</comment>
<feature type="domain" description="SET" evidence="2">
    <location>
        <begin position="233"/>
        <end position="356"/>
    </location>
</feature>
<dbReference type="Gene3D" id="2.170.270.10">
    <property type="entry name" value="SET domain"/>
    <property type="match status" value="1"/>
</dbReference>
<dbReference type="InterPro" id="IPR001214">
    <property type="entry name" value="SET_dom"/>
</dbReference>
<feature type="compositionally biased region" description="Low complexity" evidence="1">
    <location>
        <begin position="204"/>
        <end position="215"/>
    </location>
</feature>
<dbReference type="AlphaFoldDB" id="A0A9P6R307"/>
<evidence type="ECO:0000259" key="2">
    <source>
        <dbReference type="PROSITE" id="PS50280"/>
    </source>
</evidence>
<dbReference type="InterPro" id="IPR046341">
    <property type="entry name" value="SET_dom_sf"/>
</dbReference>
<protein>
    <recommendedName>
        <fullName evidence="2">SET domain-containing protein</fullName>
    </recommendedName>
</protein>
<name>A0A9P6R307_9FUNG</name>
<dbReference type="EMBL" id="JAAAIN010000697">
    <property type="protein sequence ID" value="KAG0311611.1"/>
    <property type="molecule type" value="Genomic_DNA"/>
</dbReference>
<dbReference type="PROSITE" id="PS50280">
    <property type="entry name" value="SET"/>
    <property type="match status" value="1"/>
</dbReference>
<sequence length="392" mass="43004">MDKDVRLAQGTSRPLVSIPDQAVQAQDVDTSSSQSPTLLQGGGGGDHVSEIDPNLLPINWPKHVKYLIDYEYHPSIPASVLDLVQGRRRKLSEQVKSHHHHHHVAEGTTESKEDGDEEEEKNEEARERNELEIEYDDIPLGNAIPGYLPQMSLSGHLGTVSPAVTVSAMDLSSSLLAAVNLADPQPTIAFSPAVIAPRAPLSPLSSVPDPSFPSSTTALDQTASTTLPIQKPPPYEIRLITGPPTHPVLGSYGLFATKNLRPGLHLLDYISLVTPDEHADPDSDHTLYLTNDLNLDASIHGNHGRFVNDFRGIRTQIQGPNVGWDLYRDRETGQVRMGCKVLKFIRRGEEIVCTYGKAYWKSRGLAVGGEEWEDGWDTDLEDGMDVPSDIDE</sequence>
<feature type="region of interest" description="Disordered" evidence="1">
    <location>
        <begin position="91"/>
        <end position="129"/>
    </location>
</feature>
<keyword evidence="4" id="KW-1185">Reference proteome</keyword>
<evidence type="ECO:0000313" key="4">
    <source>
        <dbReference type="Proteomes" id="UP000823405"/>
    </source>
</evidence>
<feature type="compositionally biased region" description="Polar residues" evidence="1">
    <location>
        <begin position="216"/>
        <end position="228"/>
    </location>
</feature>
<reference evidence="3" key="1">
    <citation type="journal article" date="2020" name="Fungal Divers.">
        <title>Resolving the Mortierellaceae phylogeny through synthesis of multi-gene phylogenetics and phylogenomics.</title>
        <authorList>
            <person name="Vandepol N."/>
            <person name="Liber J."/>
            <person name="Desiro A."/>
            <person name="Na H."/>
            <person name="Kennedy M."/>
            <person name="Barry K."/>
            <person name="Grigoriev I.V."/>
            <person name="Miller A.N."/>
            <person name="O'Donnell K."/>
            <person name="Stajich J.E."/>
            <person name="Bonito G."/>
        </authorList>
    </citation>
    <scope>NUCLEOTIDE SEQUENCE</scope>
    <source>
        <strain evidence="3">NVP60</strain>
    </source>
</reference>
<feature type="compositionally biased region" description="Acidic residues" evidence="1">
    <location>
        <begin position="113"/>
        <end position="122"/>
    </location>
</feature>
<proteinExistence type="predicted"/>
<feature type="region of interest" description="Disordered" evidence="1">
    <location>
        <begin position="204"/>
        <end position="232"/>
    </location>
</feature>
<accession>A0A9P6R307</accession>
<feature type="region of interest" description="Disordered" evidence="1">
    <location>
        <begin position="1"/>
        <end position="46"/>
    </location>
</feature>
<dbReference type="OrthoDB" id="2017893at2759"/>
<evidence type="ECO:0000256" key="1">
    <source>
        <dbReference type="SAM" id="MobiDB-lite"/>
    </source>
</evidence>
<dbReference type="Proteomes" id="UP000823405">
    <property type="component" value="Unassembled WGS sequence"/>
</dbReference>
<organism evidence="3 4">
    <name type="scientific">Linnemannia gamsii</name>
    <dbReference type="NCBI Taxonomy" id="64522"/>
    <lineage>
        <taxon>Eukaryota</taxon>
        <taxon>Fungi</taxon>
        <taxon>Fungi incertae sedis</taxon>
        <taxon>Mucoromycota</taxon>
        <taxon>Mortierellomycotina</taxon>
        <taxon>Mortierellomycetes</taxon>
        <taxon>Mortierellales</taxon>
        <taxon>Mortierellaceae</taxon>
        <taxon>Linnemannia</taxon>
    </lineage>
</organism>
<evidence type="ECO:0000313" key="3">
    <source>
        <dbReference type="EMBL" id="KAG0311611.1"/>
    </source>
</evidence>